<accession>A0A9Q1B1E8</accession>
<proteinExistence type="predicted"/>
<protein>
    <submittedName>
        <fullName evidence="2">Uncharacterized protein</fullName>
    </submittedName>
</protein>
<gene>
    <name evidence="2" type="ORF">JRQ81_016750</name>
</gene>
<dbReference type="OrthoDB" id="6140514at2759"/>
<organism evidence="2 3">
    <name type="scientific">Phrynocephalus forsythii</name>
    <dbReference type="NCBI Taxonomy" id="171643"/>
    <lineage>
        <taxon>Eukaryota</taxon>
        <taxon>Metazoa</taxon>
        <taxon>Chordata</taxon>
        <taxon>Craniata</taxon>
        <taxon>Vertebrata</taxon>
        <taxon>Euteleostomi</taxon>
        <taxon>Lepidosauria</taxon>
        <taxon>Squamata</taxon>
        <taxon>Bifurcata</taxon>
        <taxon>Unidentata</taxon>
        <taxon>Episquamata</taxon>
        <taxon>Toxicofera</taxon>
        <taxon>Iguania</taxon>
        <taxon>Acrodonta</taxon>
        <taxon>Agamidae</taxon>
        <taxon>Agaminae</taxon>
        <taxon>Phrynocephalus</taxon>
    </lineage>
</organism>
<feature type="region of interest" description="Disordered" evidence="1">
    <location>
        <begin position="15"/>
        <end position="65"/>
    </location>
</feature>
<evidence type="ECO:0000256" key="1">
    <source>
        <dbReference type="SAM" id="MobiDB-lite"/>
    </source>
</evidence>
<evidence type="ECO:0000313" key="3">
    <source>
        <dbReference type="Proteomes" id="UP001142489"/>
    </source>
</evidence>
<dbReference type="AlphaFoldDB" id="A0A9Q1B1E8"/>
<feature type="compositionally biased region" description="Polar residues" evidence="1">
    <location>
        <begin position="27"/>
        <end position="47"/>
    </location>
</feature>
<dbReference type="EMBL" id="JAPFRF010000007">
    <property type="protein sequence ID" value="KAJ7326991.1"/>
    <property type="molecule type" value="Genomic_DNA"/>
</dbReference>
<dbReference type="Proteomes" id="UP001142489">
    <property type="component" value="Unassembled WGS sequence"/>
</dbReference>
<sequence length="228" mass="25420">MRSCLSGYVLTRHMDFGGERPPYKPTGASSGFQGLPSFPSSPLQQCSAGGHQQQDHHAVHQQTEQQPLQATSSAVHTILGVVSSAPYSLHCHAVTWYGERTCQHLQQKELSLPQVGTSPFHVSPPLSTMENPATGPLSHTRKHECQQFCLRAEKGCNSLGDAFTFPWNTHLLYAFFQVLLLHKLVSKIQQELSSVILIAPWWPHQHWFAPLLRIAHTLFCLLSQPDLS</sequence>
<comment type="caution">
    <text evidence="2">The sequence shown here is derived from an EMBL/GenBank/DDBJ whole genome shotgun (WGS) entry which is preliminary data.</text>
</comment>
<evidence type="ECO:0000313" key="2">
    <source>
        <dbReference type="EMBL" id="KAJ7326991.1"/>
    </source>
</evidence>
<keyword evidence="3" id="KW-1185">Reference proteome</keyword>
<reference evidence="2" key="1">
    <citation type="journal article" date="2023" name="DNA Res.">
        <title>Chromosome-level genome assembly of Phrynocephalus forsythii using third-generation DNA sequencing and Hi-C analysis.</title>
        <authorList>
            <person name="Qi Y."/>
            <person name="Zhao W."/>
            <person name="Zhao Y."/>
            <person name="Niu C."/>
            <person name="Cao S."/>
            <person name="Zhang Y."/>
        </authorList>
    </citation>
    <scope>NUCLEOTIDE SEQUENCE</scope>
    <source>
        <tissue evidence="2">Muscle</tissue>
    </source>
</reference>
<name>A0A9Q1B1E8_9SAUR</name>